<evidence type="ECO:0000313" key="2">
    <source>
        <dbReference type="Proteomes" id="UP000176498"/>
    </source>
</evidence>
<dbReference type="AlphaFoldDB" id="A0A1G1XSD7"/>
<gene>
    <name evidence="1" type="ORF">A2Y82_04205</name>
</gene>
<comment type="caution">
    <text evidence="1">The sequence shown here is derived from an EMBL/GenBank/DDBJ whole genome shotgun (WGS) entry which is preliminary data.</text>
</comment>
<name>A0A1G1XSD7_9BACT</name>
<organism evidence="1 2">
    <name type="scientific">Candidatus Buchananbacteria bacterium RBG_13_36_9</name>
    <dbReference type="NCBI Taxonomy" id="1797530"/>
    <lineage>
        <taxon>Bacteria</taxon>
        <taxon>Candidatus Buchananiibacteriota</taxon>
    </lineage>
</organism>
<evidence type="ECO:0000313" key="1">
    <source>
        <dbReference type="EMBL" id="OGY42536.1"/>
    </source>
</evidence>
<sequence>MIAIQVKVGVVPLLSDGIASKILLIPAGLKYIKAVPPTIIVMQGVVNQYLCQFQHSMFLLRKCLTGKHTPCFGLIPVPLTICW</sequence>
<accession>A0A1G1XSD7</accession>
<dbReference type="EMBL" id="MHHZ01000003">
    <property type="protein sequence ID" value="OGY42536.1"/>
    <property type="molecule type" value="Genomic_DNA"/>
</dbReference>
<proteinExistence type="predicted"/>
<reference evidence="1 2" key="1">
    <citation type="journal article" date="2016" name="Nat. Commun.">
        <title>Thousands of microbial genomes shed light on interconnected biogeochemical processes in an aquifer system.</title>
        <authorList>
            <person name="Anantharaman K."/>
            <person name="Brown C.T."/>
            <person name="Hug L.A."/>
            <person name="Sharon I."/>
            <person name="Castelle C.J."/>
            <person name="Probst A.J."/>
            <person name="Thomas B.C."/>
            <person name="Singh A."/>
            <person name="Wilkins M.J."/>
            <person name="Karaoz U."/>
            <person name="Brodie E.L."/>
            <person name="Williams K.H."/>
            <person name="Hubbard S.S."/>
            <person name="Banfield J.F."/>
        </authorList>
    </citation>
    <scope>NUCLEOTIDE SEQUENCE [LARGE SCALE GENOMIC DNA]</scope>
</reference>
<dbReference type="Proteomes" id="UP000176498">
    <property type="component" value="Unassembled WGS sequence"/>
</dbReference>
<protein>
    <submittedName>
        <fullName evidence="1">Uncharacterized protein</fullName>
    </submittedName>
</protein>